<dbReference type="Gene3D" id="3.40.30.10">
    <property type="entry name" value="Glutaredoxin"/>
    <property type="match status" value="1"/>
</dbReference>
<dbReference type="Pfam" id="PF13098">
    <property type="entry name" value="Thioredoxin_2"/>
    <property type="match status" value="1"/>
</dbReference>
<evidence type="ECO:0000259" key="8">
    <source>
        <dbReference type="Pfam" id="PF10411"/>
    </source>
</evidence>
<evidence type="ECO:0000256" key="4">
    <source>
        <dbReference type="ARBA" id="ARBA00022764"/>
    </source>
</evidence>
<dbReference type="Pfam" id="PF10411">
    <property type="entry name" value="DsbC_N"/>
    <property type="match status" value="1"/>
</dbReference>
<evidence type="ECO:0000313" key="11">
    <source>
        <dbReference type="Proteomes" id="UP000219329"/>
    </source>
</evidence>
<dbReference type="Proteomes" id="UP000219329">
    <property type="component" value="Unassembled WGS sequence"/>
</dbReference>
<feature type="domain" description="Disulphide bond isomerase DsbC/G N-terminal" evidence="8">
    <location>
        <begin position="62"/>
        <end position="122"/>
    </location>
</feature>
<keyword evidence="4 7" id="KW-0574">Periplasm</keyword>
<keyword evidence="10" id="KW-0413">Isomerase</keyword>
<dbReference type="InterPro" id="IPR051470">
    <property type="entry name" value="Thiol:disulfide_interchange"/>
</dbReference>
<comment type="caution">
    <text evidence="10">The sequence shown here is derived from an EMBL/GenBank/DDBJ whole genome shotgun (WGS) entry which is preliminary data.</text>
</comment>
<accession>A0A2A5WAF8</accession>
<evidence type="ECO:0000256" key="6">
    <source>
        <dbReference type="ARBA" id="ARBA00023284"/>
    </source>
</evidence>
<evidence type="ECO:0000256" key="2">
    <source>
        <dbReference type="ARBA" id="ARBA00009813"/>
    </source>
</evidence>
<comment type="similarity">
    <text evidence="2 7">Belongs to the thioredoxin family. DsbC subfamily.</text>
</comment>
<dbReference type="CDD" id="cd03020">
    <property type="entry name" value="DsbA_DsbC_DsbG"/>
    <property type="match status" value="1"/>
</dbReference>
<keyword evidence="5" id="KW-1015">Disulfide bond</keyword>
<evidence type="ECO:0000256" key="5">
    <source>
        <dbReference type="ARBA" id="ARBA00023157"/>
    </source>
</evidence>
<keyword evidence="3 7" id="KW-0732">Signal</keyword>
<sequence>MTNTNCFGCYLAFFSCIKRNKLSTKNSWRNEMKINMARLLLFFVMSPLITSVQAQTLSGPQALQEKLVQAIEVSSQGQLEILAIKETPLASIYEIELDTGELLYSDESGDYLFAGDMYQTTAAGLMNLSSGTRQVRILERIARIPEEQMIIFSPEVDVQATLTVFTDVDCTYCRALHGDLEALMAQGIQVRYLAYPRGGEAADSYDKMISVWCSDDRHKSLTQAKNGQNLPARECDTPVLSHYDLGNQIGISGTPALIFPDGRLIPGYMDVERLVAMLNLN</sequence>
<proteinExistence type="inferred from homology"/>
<dbReference type="GO" id="GO:0016853">
    <property type="term" value="F:isomerase activity"/>
    <property type="evidence" value="ECO:0007669"/>
    <property type="project" value="UniProtKB-KW"/>
</dbReference>
<gene>
    <name evidence="10" type="ORF">CNF02_09350</name>
</gene>
<dbReference type="SUPFAM" id="SSF54423">
    <property type="entry name" value="DsbC/DsbG N-terminal domain-like"/>
    <property type="match status" value="1"/>
</dbReference>
<evidence type="ECO:0000256" key="1">
    <source>
        <dbReference type="ARBA" id="ARBA00004418"/>
    </source>
</evidence>
<evidence type="ECO:0000313" key="10">
    <source>
        <dbReference type="EMBL" id="PDH33146.1"/>
    </source>
</evidence>
<dbReference type="AlphaFoldDB" id="A0A2A5WAF8"/>
<feature type="domain" description="Thioredoxin-like fold" evidence="9">
    <location>
        <begin position="160"/>
        <end position="278"/>
    </location>
</feature>
<dbReference type="GO" id="GO:0042597">
    <property type="term" value="C:periplasmic space"/>
    <property type="evidence" value="ECO:0007669"/>
    <property type="project" value="UniProtKB-SubCell"/>
</dbReference>
<dbReference type="InterPro" id="IPR009094">
    <property type="entry name" value="DiS-bond_isomerase_DsbC/G_N_sf"/>
</dbReference>
<evidence type="ECO:0000259" key="9">
    <source>
        <dbReference type="Pfam" id="PF13098"/>
    </source>
</evidence>
<evidence type="ECO:0000256" key="3">
    <source>
        <dbReference type="ARBA" id="ARBA00022729"/>
    </source>
</evidence>
<dbReference type="InterPro" id="IPR033954">
    <property type="entry name" value="DiS-bond_Isoase_DsbC/G"/>
</dbReference>
<dbReference type="InterPro" id="IPR036249">
    <property type="entry name" value="Thioredoxin-like_sf"/>
</dbReference>
<dbReference type="EMBL" id="NTJZ01000010">
    <property type="protein sequence ID" value="PDH33146.1"/>
    <property type="molecule type" value="Genomic_DNA"/>
</dbReference>
<comment type="function">
    <text evidence="7">Required for disulfide bond formation in some periplasmic proteins. Acts by transferring its disulfide bond to other proteins and is reduced in the process.</text>
</comment>
<dbReference type="PANTHER" id="PTHR35272:SF3">
    <property type="entry name" value="THIOL:DISULFIDE INTERCHANGE PROTEIN DSBC"/>
    <property type="match status" value="1"/>
</dbReference>
<organism evidence="10 11">
    <name type="scientific">OM182 bacterium MED-G28</name>
    <dbReference type="NCBI Taxonomy" id="1986256"/>
    <lineage>
        <taxon>Bacteria</taxon>
        <taxon>Pseudomonadati</taxon>
        <taxon>Pseudomonadota</taxon>
        <taxon>Gammaproteobacteria</taxon>
        <taxon>OMG group</taxon>
        <taxon>OM182 clade</taxon>
    </lineage>
</organism>
<dbReference type="SUPFAM" id="SSF52833">
    <property type="entry name" value="Thioredoxin-like"/>
    <property type="match status" value="1"/>
</dbReference>
<keyword evidence="6 7" id="KW-0676">Redox-active center</keyword>
<dbReference type="Gene3D" id="3.10.450.70">
    <property type="entry name" value="Disulphide bond isomerase, DsbC/G, N-terminal"/>
    <property type="match status" value="1"/>
</dbReference>
<comment type="subcellular location">
    <subcellularLocation>
        <location evidence="1 7">Periplasm</location>
    </subcellularLocation>
</comment>
<dbReference type="InterPro" id="IPR012336">
    <property type="entry name" value="Thioredoxin-like_fold"/>
</dbReference>
<evidence type="ECO:0000256" key="7">
    <source>
        <dbReference type="RuleBase" id="RU364038"/>
    </source>
</evidence>
<reference evidence="10 11" key="1">
    <citation type="submission" date="2017-08" db="EMBL/GenBank/DDBJ databases">
        <title>Fine stratification of microbial communities through a metagenomic profile of the photic zone.</title>
        <authorList>
            <person name="Haro-Moreno J.M."/>
            <person name="Lopez-Perez M."/>
            <person name="De La Torre J."/>
            <person name="Picazo A."/>
            <person name="Camacho A."/>
            <person name="Rodriguez-Valera F."/>
        </authorList>
    </citation>
    <scope>NUCLEOTIDE SEQUENCE [LARGE SCALE GENOMIC DNA]</scope>
    <source>
        <strain evidence="10">MED-G28</strain>
    </source>
</reference>
<protein>
    <recommendedName>
        <fullName evidence="7">Thiol:disulfide interchange protein</fullName>
    </recommendedName>
</protein>
<dbReference type="InterPro" id="IPR018950">
    <property type="entry name" value="DiS-bond_isomerase_DsbC/G_N"/>
</dbReference>
<name>A0A2A5WAF8_9GAMM</name>
<dbReference type="PANTHER" id="PTHR35272">
    <property type="entry name" value="THIOL:DISULFIDE INTERCHANGE PROTEIN DSBC-RELATED"/>
    <property type="match status" value="1"/>
</dbReference>